<reference evidence="3 4" key="1">
    <citation type="submission" date="2024-08" db="EMBL/GenBank/DDBJ databases">
        <title>Two novel Cytobacillus novel species.</title>
        <authorList>
            <person name="Liu G."/>
        </authorList>
    </citation>
    <scope>NUCLEOTIDE SEQUENCE [LARGE SCALE GENOMIC DNA]</scope>
    <source>
        <strain evidence="3 4">FJAT-53684</strain>
    </source>
</reference>
<evidence type="ECO:0000259" key="2">
    <source>
        <dbReference type="Pfam" id="PF03795"/>
    </source>
</evidence>
<dbReference type="PANTHER" id="PTHR37828:SF1">
    <property type="entry name" value="YCII-RELATED DOMAIN-CONTAINING PROTEIN"/>
    <property type="match status" value="1"/>
</dbReference>
<dbReference type="Pfam" id="PF03795">
    <property type="entry name" value="YCII"/>
    <property type="match status" value="1"/>
</dbReference>
<comment type="caution">
    <text evidence="3">The sequence shown here is derived from an EMBL/GenBank/DDBJ whole genome shotgun (WGS) entry which is preliminary data.</text>
</comment>
<dbReference type="RefSeq" id="WP_389216806.1">
    <property type="nucleotide sequence ID" value="NZ_JBIACJ010000002.1"/>
</dbReference>
<feature type="domain" description="YCII-related" evidence="2">
    <location>
        <begin position="11"/>
        <end position="93"/>
    </location>
</feature>
<name>A0ABW6JXW0_9BACI</name>
<accession>A0ABW6JXW0</accession>
<dbReference type="EMBL" id="JBIACJ010000002">
    <property type="protein sequence ID" value="MFE8695900.1"/>
    <property type="molecule type" value="Genomic_DNA"/>
</dbReference>
<dbReference type="PANTHER" id="PTHR37828">
    <property type="entry name" value="GSR2449 PROTEIN"/>
    <property type="match status" value="1"/>
</dbReference>
<proteinExistence type="inferred from homology"/>
<evidence type="ECO:0000313" key="3">
    <source>
        <dbReference type="EMBL" id="MFE8695900.1"/>
    </source>
</evidence>
<dbReference type="InterPro" id="IPR011008">
    <property type="entry name" value="Dimeric_a/b-barrel"/>
</dbReference>
<dbReference type="SUPFAM" id="SSF54909">
    <property type="entry name" value="Dimeric alpha+beta barrel"/>
    <property type="match status" value="1"/>
</dbReference>
<evidence type="ECO:0000256" key="1">
    <source>
        <dbReference type="ARBA" id="ARBA00007689"/>
    </source>
</evidence>
<evidence type="ECO:0000313" key="4">
    <source>
        <dbReference type="Proteomes" id="UP001601058"/>
    </source>
</evidence>
<dbReference type="Proteomes" id="UP001601058">
    <property type="component" value="Unassembled WGS sequence"/>
</dbReference>
<gene>
    <name evidence="3" type="ORF">ACFYKT_05910</name>
</gene>
<comment type="similarity">
    <text evidence="1">Belongs to the YciI family.</text>
</comment>
<organism evidence="3 4">
    <name type="scientific">Cytobacillus mangrovibacter</name>
    <dbReference type="NCBI Taxonomy" id="3299024"/>
    <lineage>
        <taxon>Bacteria</taxon>
        <taxon>Bacillati</taxon>
        <taxon>Bacillota</taxon>
        <taxon>Bacilli</taxon>
        <taxon>Bacillales</taxon>
        <taxon>Bacillaceae</taxon>
        <taxon>Cytobacillus</taxon>
    </lineage>
</organism>
<protein>
    <submittedName>
        <fullName evidence="3">YciI family protein</fullName>
    </submittedName>
</protein>
<dbReference type="Gene3D" id="3.30.70.1060">
    <property type="entry name" value="Dimeric alpha+beta barrel"/>
    <property type="match status" value="1"/>
</dbReference>
<sequence>MTGHSRNDDILYIILLSIKKGKQLTESVIREHISFLRKLEDKNQLVLCGPFLDYKGGMIIIRAKSMDEAKAIAIAESDPFIISGLEDYEIRTMEVSSEENNHLGMG</sequence>
<keyword evidence="4" id="KW-1185">Reference proteome</keyword>
<dbReference type="InterPro" id="IPR005545">
    <property type="entry name" value="YCII"/>
</dbReference>